<comment type="catalytic activity">
    <reaction evidence="10">
        <text>Hydrolysis of dipeptides, preferentially hydrophobic dipeptides including prolyl amino acids.</text>
        <dbReference type="EC" id="3.4.13.18"/>
    </reaction>
</comment>
<evidence type="ECO:0000256" key="7">
    <source>
        <dbReference type="ARBA" id="ARBA00022997"/>
    </source>
</evidence>
<dbReference type="Gene3D" id="3.40.630.10">
    <property type="entry name" value="Zn peptidases"/>
    <property type="match status" value="2"/>
</dbReference>
<keyword evidence="6" id="KW-0862">Zinc</keyword>
<dbReference type="InterPro" id="IPR001160">
    <property type="entry name" value="Peptidase_M20C"/>
</dbReference>
<dbReference type="EMBL" id="CP000746">
    <property type="protein sequence ID" value="ABR73558.1"/>
    <property type="molecule type" value="Genomic_DNA"/>
</dbReference>
<dbReference type="PANTHER" id="PTHR43501:SF1">
    <property type="entry name" value="CYTOSOL NON-SPECIFIC DIPEPTIDASE"/>
    <property type="match status" value="1"/>
</dbReference>
<evidence type="ECO:0000256" key="12">
    <source>
        <dbReference type="ARBA" id="ARBA00044252"/>
    </source>
</evidence>
<comment type="similarity">
    <text evidence="13">Belongs to the peptidase M20C family.</text>
</comment>
<evidence type="ECO:0000256" key="1">
    <source>
        <dbReference type="ARBA" id="ARBA00001941"/>
    </source>
</evidence>
<dbReference type="GO" id="GO:0005829">
    <property type="term" value="C:cytosol"/>
    <property type="evidence" value="ECO:0007669"/>
    <property type="project" value="TreeGrafter"/>
</dbReference>
<evidence type="ECO:0000256" key="4">
    <source>
        <dbReference type="ARBA" id="ARBA00022723"/>
    </source>
</evidence>
<dbReference type="STRING" id="339671.Asuc_0178"/>
<keyword evidence="5" id="KW-0378">Hydrolase</keyword>
<reference evidence="21" key="1">
    <citation type="journal article" date="2010" name="BMC Genomics">
        <title>A genomic perspective on the potential of Actinobacillus succinogenes for industrial succinate production.</title>
        <authorList>
            <person name="McKinlay J.B."/>
            <person name="Laivenieks M."/>
            <person name="Schindler B.D."/>
            <person name="McKinlay A.A."/>
            <person name="Siddaramappa S."/>
            <person name="Challacombe J.F."/>
            <person name="Lowry S.R."/>
            <person name="Clum A."/>
            <person name="Lapidus A.L."/>
            <person name="Burkhart K.B."/>
            <person name="Harkins V."/>
            <person name="Vieille C."/>
        </authorList>
    </citation>
    <scope>NUCLEOTIDE SEQUENCE [LARGE SCALE GENOMIC DNA]</scope>
    <source>
        <strain evidence="21">ATCC 55618 / DSM 22257 / CCUG 43843 / 130Z</strain>
    </source>
</reference>
<evidence type="ECO:0000256" key="13">
    <source>
        <dbReference type="ARBA" id="ARBA00061423"/>
    </source>
</evidence>
<keyword evidence="7" id="KW-0224">Dipeptidase</keyword>
<dbReference type="PRINTS" id="PR00934">
    <property type="entry name" value="XHISDIPTASE"/>
</dbReference>
<proteinExistence type="inferred from homology"/>
<dbReference type="AlphaFoldDB" id="A6VKR1"/>
<evidence type="ECO:0000256" key="18">
    <source>
        <dbReference type="ARBA" id="ARBA00078074"/>
    </source>
</evidence>
<evidence type="ECO:0000256" key="9">
    <source>
        <dbReference type="ARBA" id="ARBA00023285"/>
    </source>
</evidence>
<dbReference type="EC" id="3.4.13.18" evidence="11"/>
<evidence type="ECO:0000259" key="19">
    <source>
        <dbReference type="Pfam" id="PF07687"/>
    </source>
</evidence>
<keyword evidence="3" id="KW-0645">Protease</keyword>
<keyword evidence="21" id="KW-1185">Reference proteome</keyword>
<dbReference type="KEGG" id="asu:Asuc_0178"/>
<name>A6VKR1_ACTSZ</name>
<evidence type="ECO:0000256" key="11">
    <source>
        <dbReference type="ARBA" id="ARBA00038976"/>
    </source>
</evidence>
<keyword evidence="4" id="KW-0479">Metal-binding</keyword>
<dbReference type="Proteomes" id="UP000001114">
    <property type="component" value="Chromosome"/>
</dbReference>
<evidence type="ECO:0000256" key="8">
    <source>
        <dbReference type="ARBA" id="ARBA00023049"/>
    </source>
</evidence>
<evidence type="ECO:0000313" key="20">
    <source>
        <dbReference type="EMBL" id="ABR73558.1"/>
    </source>
</evidence>
<evidence type="ECO:0000256" key="2">
    <source>
        <dbReference type="ARBA" id="ARBA00001947"/>
    </source>
</evidence>
<dbReference type="GO" id="GO:0070573">
    <property type="term" value="F:metallodipeptidase activity"/>
    <property type="evidence" value="ECO:0007669"/>
    <property type="project" value="TreeGrafter"/>
</dbReference>
<protein>
    <recommendedName>
        <fullName evidence="14">Cytosol non-specific dipeptidase</fullName>
        <ecNumber evidence="11">3.4.13.18</ecNumber>
    </recommendedName>
    <alternativeName>
        <fullName evidence="17">Aminoacyl-histidine dipeptidase</fullName>
    </alternativeName>
    <alternativeName>
        <fullName evidence="16">Beta-alanyl-histidine dipeptidase</fullName>
    </alternativeName>
    <alternativeName>
        <fullName evidence="15">Carnosinase</fullName>
    </alternativeName>
    <alternativeName>
        <fullName evidence="12">Peptidase D</fullName>
    </alternativeName>
    <alternativeName>
        <fullName evidence="18">Xaa-His dipeptidase</fullName>
    </alternativeName>
</protein>
<evidence type="ECO:0000256" key="6">
    <source>
        <dbReference type="ARBA" id="ARBA00022833"/>
    </source>
</evidence>
<dbReference type="Pfam" id="PF07687">
    <property type="entry name" value="M20_dimer"/>
    <property type="match status" value="1"/>
</dbReference>
<comment type="cofactor">
    <cofactor evidence="1">
        <name>Co(2+)</name>
        <dbReference type="ChEBI" id="CHEBI:48828"/>
    </cofactor>
</comment>
<keyword evidence="8" id="KW-0482">Metalloprotease</keyword>
<keyword evidence="9" id="KW-0170">Cobalt</keyword>
<dbReference type="GO" id="GO:0046872">
    <property type="term" value="F:metal ion binding"/>
    <property type="evidence" value="ECO:0007669"/>
    <property type="project" value="UniProtKB-KW"/>
</dbReference>
<evidence type="ECO:0000256" key="17">
    <source>
        <dbReference type="ARBA" id="ARBA00077688"/>
    </source>
</evidence>
<dbReference type="eggNOG" id="COG2195">
    <property type="taxonomic scope" value="Bacteria"/>
</dbReference>
<dbReference type="SUPFAM" id="SSF53187">
    <property type="entry name" value="Zn-dependent exopeptidases"/>
    <property type="match status" value="1"/>
</dbReference>
<evidence type="ECO:0000256" key="10">
    <source>
        <dbReference type="ARBA" id="ARBA00036421"/>
    </source>
</evidence>
<dbReference type="InterPro" id="IPR011650">
    <property type="entry name" value="Peptidase_M20_dimer"/>
</dbReference>
<dbReference type="Pfam" id="PF01546">
    <property type="entry name" value="Peptidase_M20"/>
    <property type="match status" value="1"/>
</dbReference>
<evidence type="ECO:0000313" key="21">
    <source>
        <dbReference type="Proteomes" id="UP000001114"/>
    </source>
</evidence>
<evidence type="ECO:0000256" key="3">
    <source>
        <dbReference type="ARBA" id="ARBA00022670"/>
    </source>
</evidence>
<organism evidence="20 21">
    <name type="scientific">Actinobacillus succinogenes (strain ATCC 55618 / DSM 22257 / CCUG 43843 / 130Z)</name>
    <dbReference type="NCBI Taxonomy" id="339671"/>
    <lineage>
        <taxon>Bacteria</taxon>
        <taxon>Pseudomonadati</taxon>
        <taxon>Pseudomonadota</taxon>
        <taxon>Gammaproteobacteria</taxon>
        <taxon>Pasteurellales</taxon>
        <taxon>Pasteurellaceae</taxon>
        <taxon>Actinobacillus</taxon>
    </lineage>
</organism>
<accession>A6VKR1</accession>
<gene>
    <name evidence="20" type="ordered locus">Asuc_0178</name>
</gene>
<dbReference type="PIRSF" id="PIRSF016599">
    <property type="entry name" value="Xaa-His_dipept"/>
    <property type="match status" value="1"/>
</dbReference>
<evidence type="ECO:0000256" key="15">
    <source>
        <dbReference type="ARBA" id="ARBA00075285"/>
    </source>
</evidence>
<feature type="domain" description="Peptidase M20 dimerisation" evidence="19">
    <location>
        <begin position="227"/>
        <end position="312"/>
    </location>
</feature>
<evidence type="ECO:0000256" key="16">
    <source>
        <dbReference type="ARBA" id="ARBA00076004"/>
    </source>
</evidence>
<dbReference type="GO" id="GO:0006508">
    <property type="term" value="P:proteolysis"/>
    <property type="evidence" value="ECO:0007669"/>
    <property type="project" value="UniProtKB-KW"/>
</dbReference>
<dbReference type="MEROPS" id="M20.007"/>
<dbReference type="HOGENOM" id="CLU_028526_0_0_6"/>
<evidence type="ECO:0000256" key="14">
    <source>
        <dbReference type="ARBA" id="ARBA00071271"/>
    </source>
</evidence>
<dbReference type="InterPro" id="IPR002933">
    <property type="entry name" value="Peptidase_M20"/>
</dbReference>
<dbReference type="NCBIfam" id="TIGR01893">
    <property type="entry name" value="aa-his-dipept"/>
    <property type="match status" value="1"/>
</dbReference>
<comment type="cofactor">
    <cofactor evidence="2">
        <name>Zn(2+)</name>
        <dbReference type="ChEBI" id="CHEBI:29105"/>
    </cofactor>
</comment>
<dbReference type="PANTHER" id="PTHR43501">
    <property type="entry name" value="CYTOSOL NON-SPECIFIC DIPEPTIDASE"/>
    <property type="match status" value="1"/>
</dbReference>
<sequence length="503" mass="54782">MLSFCNKVRSKIRKFYKKGRNMSEIQTLQPARLWQWFDKICAIPHPSYHEDALAEFIVNWAKGKNLFAERDEAGNVLIRKAATQGMENRPSVALQAHLDMVPQANESTRHDFLKDPILPRIEGDWVYAAGTTLGADNGIGMASSLAVLDSDDLAHPELEVLLTMTEEAGMEGALGLRAGWLRAKMMVNTDTEESGEIYIGCAGGENADFSLPVNTQPNKFPHCFEVAIKGLRGGHSGCDIHTGRGNAIKLLGVFLTALSYATQDFAIVDIRGGSVRNAIPREAFVTLALDDADALNRVAENFKAHLKAELTEDPNAQVLLNKVALPQQTFDTASSQTVTHVLNALPNGVVKFSDTVKDVVETSLSIGVLNMKNGALHGTILLRSLIEHGTDEVKAELVALAQQSGGDVAYSGYYPGWEPHPDSDMLTLTKQAYAQVIGEEPKVKVIHAGLECGLLKKIYPELDVVSIGPTIRNAHSPDECVHIPAVQTYWSVLTQVLAGIKEK</sequence>
<evidence type="ECO:0000256" key="5">
    <source>
        <dbReference type="ARBA" id="ARBA00022801"/>
    </source>
</evidence>
<dbReference type="FunFam" id="3.40.630.10:FF:000018">
    <property type="entry name" value="Aminoacyl-histidine dipeptidase PepD"/>
    <property type="match status" value="1"/>
</dbReference>
<dbReference type="CDD" id="cd03890">
    <property type="entry name" value="M20_pepD"/>
    <property type="match status" value="1"/>
</dbReference>
<dbReference type="FunFam" id="3.40.630.10:FF:000015">
    <property type="entry name" value="Aminoacyl-histidine dipeptidase PepD"/>
    <property type="match status" value="1"/>
</dbReference>